<reference evidence="3" key="3">
    <citation type="submission" date="2015-04" db="UniProtKB">
        <authorList>
            <consortium name="EnsemblPlants"/>
        </authorList>
    </citation>
    <scope>IDENTIFICATION</scope>
</reference>
<dbReference type="HOGENOM" id="CLU_030538_3_0_1"/>
<dbReference type="eggNOG" id="ENOG502QSP9">
    <property type="taxonomic scope" value="Eukaryota"/>
</dbReference>
<evidence type="ECO:0000313" key="3">
    <source>
        <dbReference type="EnsemblPlants" id="LPERR09G14500.1"/>
    </source>
</evidence>
<dbReference type="Proteomes" id="UP000032180">
    <property type="component" value="Chromosome 9"/>
</dbReference>
<dbReference type="EnsemblPlants" id="LPERR09G14500.1">
    <property type="protein sequence ID" value="LPERR09G14500.1"/>
    <property type="gene ID" value="LPERR09G14500"/>
</dbReference>
<keyword evidence="4" id="KW-1185">Reference proteome</keyword>
<keyword evidence="1" id="KW-0732">Signal</keyword>
<dbReference type="AlphaFoldDB" id="A0A0D9XGD5"/>
<evidence type="ECO:0000313" key="4">
    <source>
        <dbReference type="Proteomes" id="UP000032180"/>
    </source>
</evidence>
<dbReference type="STRING" id="77586.A0A0D9XGD5"/>
<accession>A0A0D9XGD5</accession>
<feature type="domain" description="Neprosin PEP catalytic" evidence="2">
    <location>
        <begin position="39"/>
        <end position="292"/>
    </location>
</feature>
<dbReference type="PANTHER" id="PTHR31589">
    <property type="entry name" value="PROTEIN, PUTATIVE (DUF239)-RELATED-RELATED"/>
    <property type="match status" value="1"/>
</dbReference>
<dbReference type="PANTHER" id="PTHR31589:SF170">
    <property type="entry name" value="NEPROSIN DOMAIN-CONTAINING PROTEIN"/>
    <property type="match status" value="1"/>
</dbReference>
<dbReference type="PROSITE" id="PS52045">
    <property type="entry name" value="NEPROSIN_PEP_CD"/>
    <property type="match status" value="1"/>
</dbReference>
<proteinExistence type="predicted"/>
<dbReference type="Gene3D" id="3.90.1320.10">
    <property type="entry name" value="Outer-capsid protein sigma 3, large lobe"/>
    <property type="match status" value="1"/>
</dbReference>
<feature type="signal peptide" evidence="1">
    <location>
        <begin position="1"/>
        <end position="24"/>
    </location>
</feature>
<evidence type="ECO:0000259" key="2">
    <source>
        <dbReference type="PROSITE" id="PS52045"/>
    </source>
</evidence>
<evidence type="ECO:0000256" key="1">
    <source>
        <dbReference type="SAM" id="SignalP"/>
    </source>
</evidence>
<dbReference type="Pfam" id="PF03080">
    <property type="entry name" value="Neprosin"/>
    <property type="match status" value="1"/>
</dbReference>
<name>A0A0D9XGD5_9ORYZ</name>
<protein>
    <recommendedName>
        <fullName evidence="2">Neprosin PEP catalytic domain-containing protein</fullName>
    </recommendedName>
</protein>
<dbReference type="InterPro" id="IPR053168">
    <property type="entry name" value="Glutamic_endopeptidase"/>
</dbReference>
<dbReference type="InterPro" id="IPR004314">
    <property type="entry name" value="Neprosin"/>
</dbReference>
<organism evidence="3 4">
    <name type="scientific">Leersia perrieri</name>
    <dbReference type="NCBI Taxonomy" id="77586"/>
    <lineage>
        <taxon>Eukaryota</taxon>
        <taxon>Viridiplantae</taxon>
        <taxon>Streptophyta</taxon>
        <taxon>Embryophyta</taxon>
        <taxon>Tracheophyta</taxon>
        <taxon>Spermatophyta</taxon>
        <taxon>Magnoliopsida</taxon>
        <taxon>Liliopsida</taxon>
        <taxon>Poales</taxon>
        <taxon>Poaceae</taxon>
        <taxon>BOP clade</taxon>
        <taxon>Oryzoideae</taxon>
        <taxon>Oryzeae</taxon>
        <taxon>Oryzinae</taxon>
        <taxon>Leersia</taxon>
    </lineage>
</organism>
<feature type="chain" id="PRO_5002350355" description="Neprosin PEP catalytic domain-containing protein" evidence="1">
    <location>
        <begin position="25"/>
        <end position="293"/>
    </location>
</feature>
<dbReference type="Gramene" id="LPERR09G14500.1">
    <property type="protein sequence ID" value="LPERR09G14500.1"/>
    <property type="gene ID" value="LPERR09G14500"/>
</dbReference>
<reference evidence="4" key="2">
    <citation type="submission" date="2013-12" db="EMBL/GenBank/DDBJ databases">
        <authorList>
            <person name="Yu Y."/>
            <person name="Lee S."/>
            <person name="de Baynast K."/>
            <person name="Wissotski M."/>
            <person name="Liu L."/>
            <person name="Talag J."/>
            <person name="Goicoechea J."/>
            <person name="Angelova A."/>
            <person name="Jetty R."/>
            <person name="Kudrna D."/>
            <person name="Golser W."/>
            <person name="Rivera L."/>
            <person name="Zhang J."/>
            <person name="Wing R."/>
        </authorList>
    </citation>
    <scope>NUCLEOTIDE SEQUENCE</scope>
</reference>
<reference evidence="3 4" key="1">
    <citation type="submission" date="2012-08" db="EMBL/GenBank/DDBJ databases">
        <title>Oryza genome evolution.</title>
        <authorList>
            <person name="Wing R.A."/>
        </authorList>
    </citation>
    <scope>NUCLEOTIDE SEQUENCE</scope>
</reference>
<sequence length="293" mass="32304">MAKHSLRSYILVIYIMFLGHQIEGGEPWFVQALQAKGGGVTKSYKKYFARHDTHVGSYFGLVATMEAYGFELGYGQITSTMIWVDNSLDDVQETNAIWVGWQVNPGMYGDSRTHFFTHWTRDGYRKTGCFNMNCTGFILTDGSQIAPGGIINPVSDVDGARQKITLKVFRESSIGDWWIHYGFNSAPKAVGYYPANLFTELSKGATRIAFGSNSVAMNGYSAPPMGSGLLPSILSDKSASIEEISFVDKDGKIRPFNVDTIKTETMSSCYVMTPLFGERGTRCLYGGPGNCVL</sequence>